<feature type="compositionally biased region" description="Basic and acidic residues" evidence="1">
    <location>
        <begin position="117"/>
        <end position="127"/>
    </location>
</feature>
<keyword evidence="4" id="KW-1185">Reference proteome</keyword>
<name>A0ABW5JFL8_9BACT</name>
<proteinExistence type="predicted"/>
<dbReference type="RefSeq" id="WP_390297889.1">
    <property type="nucleotide sequence ID" value="NZ_JBHULI010000002.1"/>
</dbReference>
<sequence>MRRSKRILVLNTLIFSLMIFTVSCFNNPTGTDEDNEEEPDQYSHTQNPGLSANDFLSNENYTDLVIEVDYMPGYAPNQQAIDSLQAFLERRLNKTTVTILEPTEVPSGDQSQYSASDVRDLESEHRSEFTEGETLAAYMIIVDGEYEQQNVLGIAYYNTSNAFFGPAYDQASSGFGAPSRYQVEPTSLRHKFGHLFGLVNIDGSGTDMQTDHQDEQNGHHCDNENCLMYYAMERPDLISQFFDDSVAELDANCIADLQANGGK</sequence>
<organism evidence="3 4">
    <name type="scientific">Gracilimonas halophila</name>
    <dbReference type="NCBI Taxonomy" id="1834464"/>
    <lineage>
        <taxon>Bacteria</taxon>
        <taxon>Pseudomonadati</taxon>
        <taxon>Balneolota</taxon>
        <taxon>Balneolia</taxon>
        <taxon>Balneolales</taxon>
        <taxon>Balneolaceae</taxon>
        <taxon>Gracilimonas</taxon>
    </lineage>
</organism>
<dbReference type="Proteomes" id="UP001597460">
    <property type="component" value="Unassembled WGS sequence"/>
</dbReference>
<dbReference type="EMBL" id="JBHULI010000002">
    <property type="protein sequence ID" value="MFD2531233.1"/>
    <property type="molecule type" value="Genomic_DNA"/>
</dbReference>
<evidence type="ECO:0000313" key="3">
    <source>
        <dbReference type="EMBL" id="MFD2531233.1"/>
    </source>
</evidence>
<feature type="region of interest" description="Disordered" evidence="1">
    <location>
        <begin position="102"/>
        <end position="127"/>
    </location>
</feature>
<dbReference type="PROSITE" id="PS51257">
    <property type="entry name" value="PROKAR_LIPOPROTEIN"/>
    <property type="match status" value="1"/>
</dbReference>
<accession>A0ABW5JFL8</accession>
<reference evidence="4" key="1">
    <citation type="journal article" date="2019" name="Int. J. Syst. Evol. Microbiol.">
        <title>The Global Catalogue of Microorganisms (GCM) 10K type strain sequencing project: providing services to taxonomists for standard genome sequencing and annotation.</title>
        <authorList>
            <consortium name="The Broad Institute Genomics Platform"/>
            <consortium name="The Broad Institute Genome Sequencing Center for Infectious Disease"/>
            <person name="Wu L."/>
            <person name="Ma J."/>
        </authorList>
    </citation>
    <scope>NUCLEOTIDE SEQUENCE [LARGE SCALE GENOMIC DNA]</scope>
    <source>
        <strain evidence="4">KCTC 52042</strain>
    </source>
</reference>
<gene>
    <name evidence="3" type="ORF">ACFSVN_02100</name>
</gene>
<dbReference type="Gene3D" id="3.40.390.10">
    <property type="entry name" value="Collagenase (Catalytic Domain)"/>
    <property type="match status" value="1"/>
</dbReference>
<feature type="compositionally biased region" description="Polar residues" evidence="1">
    <location>
        <begin position="42"/>
        <end position="52"/>
    </location>
</feature>
<evidence type="ECO:0000256" key="1">
    <source>
        <dbReference type="SAM" id="MobiDB-lite"/>
    </source>
</evidence>
<evidence type="ECO:0000313" key="4">
    <source>
        <dbReference type="Proteomes" id="UP001597460"/>
    </source>
</evidence>
<feature type="region of interest" description="Disordered" evidence="1">
    <location>
        <begin position="29"/>
        <end position="52"/>
    </location>
</feature>
<dbReference type="SUPFAM" id="SSF55486">
    <property type="entry name" value="Metalloproteases ('zincins'), catalytic domain"/>
    <property type="match status" value="1"/>
</dbReference>
<feature type="compositionally biased region" description="Acidic residues" evidence="1">
    <location>
        <begin position="31"/>
        <end position="40"/>
    </location>
</feature>
<feature type="signal peptide" evidence="2">
    <location>
        <begin position="1"/>
        <end position="26"/>
    </location>
</feature>
<feature type="chain" id="PRO_5045851686" evidence="2">
    <location>
        <begin position="27"/>
        <end position="263"/>
    </location>
</feature>
<evidence type="ECO:0000256" key="2">
    <source>
        <dbReference type="SAM" id="SignalP"/>
    </source>
</evidence>
<protein>
    <submittedName>
        <fullName evidence="3">Peptidase</fullName>
    </submittedName>
</protein>
<comment type="caution">
    <text evidence="3">The sequence shown here is derived from an EMBL/GenBank/DDBJ whole genome shotgun (WGS) entry which is preliminary data.</text>
</comment>
<keyword evidence="2" id="KW-0732">Signal</keyword>
<dbReference type="InterPro" id="IPR024079">
    <property type="entry name" value="MetalloPept_cat_dom_sf"/>
</dbReference>